<organism evidence="2 3">
    <name type="scientific">Pseudonocardia kongjuensis</name>
    <dbReference type="NCBI Taxonomy" id="102227"/>
    <lineage>
        <taxon>Bacteria</taxon>
        <taxon>Bacillati</taxon>
        <taxon>Actinomycetota</taxon>
        <taxon>Actinomycetes</taxon>
        <taxon>Pseudonocardiales</taxon>
        <taxon>Pseudonocardiaceae</taxon>
        <taxon>Pseudonocardia</taxon>
    </lineage>
</organism>
<accession>A0ABN1XM37</accession>
<evidence type="ECO:0000313" key="3">
    <source>
        <dbReference type="Proteomes" id="UP001501414"/>
    </source>
</evidence>
<dbReference type="PANTHER" id="PTHR37318">
    <property type="entry name" value="BSL7504 PROTEIN"/>
    <property type="match status" value="1"/>
</dbReference>
<name>A0ABN1XM37_9PSEU</name>
<dbReference type="EMBL" id="BAAAJK010000006">
    <property type="protein sequence ID" value="GAA1385155.1"/>
    <property type="molecule type" value="Genomic_DNA"/>
</dbReference>
<comment type="caution">
    <text evidence="2">The sequence shown here is derived from an EMBL/GenBank/DDBJ whole genome shotgun (WGS) entry which is preliminary data.</text>
</comment>
<dbReference type="SUPFAM" id="SSF46785">
    <property type="entry name" value="Winged helix' DNA-binding domain"/>
    <property type="match status" value="1"/>
</dbReference>
<dbReference type="PANTHER" id="PTHR37318:SF1">
    <property type="entry name" value="BSL7504 PROTEIN"/>
    <property type="match status" value="1"/>
</dbReference>
<protein>
    <recommendedName>
        <fullName evidence="1">HTH arsR-type domain-containing protein</fullName>
    </recommendedName>
</protein>
<evidence type="ECO:0000313" key="2">
    <source>
        <dbReference type="EMBL" id="GAA1385155.1"/>
    </source>
</evidence>
<feature type="domain" description="HTH arsR-type" evidence="1">
    <location>
        <begin position="3"/>
        <end position="86"/>
    </location>
</feature>
<reference evidence="2 3" key="1">
    <citation type="journal article" date="2019" name="Int. J. Syst. Evol. Microbiol.">
        <title>The Global Catalogue of Microorganisms (GCM) 10K type strain sequencing project: providing services to taxonomists for standard genome sequencing and annotation.</title>
        <authorList>
            <consortium name="The Broad Institute Genomics Platform"/>
            <consortium name="The Broad Institute Genome Sequencing Center for Infectious Disease"/>
            <person name="Wu L."/>
            <person name="Ma J."/>
        </authorList>
    </citation>
    <scope>NUCLEOTIDE SEQUENCE [LARGE SCALE GENOMIC DNA]</scope>
    <source>
        <strain evidence="2 3">JCM 11896</strain>
    </source>
</reference>
<gene>
    <name evidence="2" type="ORF">GCM10009613_17080</name>
</gene>
<dbReference type="Pfam" id="PF13601">
    <property type="entry name" value="HTH_34"/>
    <property type="match status" value="1"/>
</dbReference>
<keyword evidence="3" id="KW-1185">Reference proteome</keyword>
<dbReference type="InterPro" id="IPR036388">
    <property type="entry name" value="WH-like_DNA-bd_sf"/>
</dbReference>
<dbReference type="Gene3D" id="1.10.10.10">
    <property type="entry name" value="Winged helix-like DNA-binding domain superfamily/Winged helix DNA-binding domain"/>
    <property type="match status" value="1"/>
</dbReference>
<dbReference type="InterPro" id="IPR027395">
    <property type="entry name" value="WH_DNA-bd_dom"/>
</dbReference>
<dbReference type="CDD" id="cd00090">
    <property type="entry name" value="HTH_ARSR"/>
    <property type="match status" value="1"/>
</dbReference>
<dbReference type="InterPro" id="IPR036390">
    <property type="entry name" value="WH_DNA-bd_sf"/>
</dbReference>
<proteinExistence type="predicted"/>
<dbReference type="Proteomes" id="UP001501414">
    <property type="component" value="Unassembled WGS sequence"/>
</dbReference>
<sequence length="98" mass="10499">MHAPTRLSLLSLLSATDRIEFGLLRDALDMSDSALSKQLATLEEAGLVALERDGVGRGKRVRVRMTEDGRQTFDGHVAALRAIVRRGAGMPWGSAAPG</sequence>
<dbReference type="SMART" id="SM00418">
    <property type="entry name" value="HTH_ARSR"/>
    <property type="match status" value="1"/>
</dbReference>
<dbReference type="InterPro" id="IPR011991">
    <property type="entry name" value="ArsR-like_HTH"/>
</dbReference>
<dbReference type="InterPro" id="IPR001845">
    <property type="entry name" value="HTH_ArsR_DNA-bd_dom"/>
</dbReference>
<evidence type="ECO:0000259" key="1">
    <source>
        <dbReference type="SMART" id="SM00418"/>
    </source>
</evidence>